<proteinExistence type="predicted"/>
<evidence type="ECO:0000259" key="2">
    <source>
        <dbReference type="Pfam" id="PF13086"/>
    </source>
</evidence>
<dbReference type="PANTHER" id="PTHR10887:SF495">
    <property type="entry name" value="HELICASE SENATAXIN ISOFORM X1-RELATED"/>
    <property type="match status" value="1"/>
</dbReference>
<sequence>MSDGFAADNDTIYRILNHWNVLLNYEESKSAKIYGVNNSVAALEGRSYLKLPLSVEDNRAFFTGNAASMNRFFFAGYPVIEVTTSNQRPYLTTPIKFTIGHLSLPNLDGIEPLTQTLPEFNGQVLTAEKPPADEDEAGSVYFTDPNLFEELLAVPPERVRRFTSQLNTAQRGNPADIFSQLLELPEGSLLPTDDIQEICVKLNELFKDGSALRLRFYPYGLIWFLDSGQPTLQLRRDIQAIITDRLADELPEHYPFIRFFRGNSKINPGLNTAGKTPSAKKKEKKADKTGNPGAYISADKNRPTESQQAILEQYSASPLTVVEGPPGTGKTKIIRDLIVNRLFSLCQGIENDNIPQGLDNYTSVITSANNISVDHALDFYPPGEYENLLPCYIRLGNRKVLKSETLPFLEKYTERLRAFSPAEAAEEFKQLRRQFGDWESSPPPETMPDSIYRLLTLWVVLNQVPVLKLLADICDELERTSSFRVLFSSKNRELFFMVFPVIGTTLLSVRSLFPLKTNLWGLTIIDEAGQCLPQNTVSVMYRTQKMLVFGDTHQLEPIYSTTYEEYDKLKALRDSPLAENIRTRFMPLEGSDISLQKLMQEGSHHFMQLREHFRCRPEIIGFCAELCGYKLTAADKPLPAFPTILDKESFWLLPAEGTEESYAGSWLNRTEGDAAVQCYLYLVQSGLHPREIAVLTPFRGQMNYIMFQLRSELSKRGRLQPRINFEDITVATAHRFQGGERRTVLFSPVTFRKNPDFLNSKKI</sequence>
<reference evidence="4" key="2">
    <citation type="journal article" date="2021" name="Genome Biol. Evol.">
        <title>Developing a high-quality reference genome for a parasitic bivalve with doubly uniparental inheritance (Bivalvia: Unionida).</title>
        <authorList>
            <person name="Smith C.H."/>
        </authorList>
    </citation>
    <scope>NUCLEOTIDE SEQUENCE</scope>
    <source>
        <strain evidence="4">CHS0354</strain>
        <tissue evidence="4">Mantle</tissue>
    </source>
</reference>
<dbReference type="InterPro" id="IPR041677">
    <property type="entry name" value="DNA2/NAM7_AAA_11"/>
</dbReference>
<feature type="region of interest" description="Disordered" evidence="1">
    <location>
        <begin position="268"/>
        <end position="302"/>
    </location>
</feature>
<organism evidence="4 5">
    <name type="scientific">Potamilus streckersoni</name>
    <dbReference type="NCBI Taxonomy" id="2493646"/>
    <lineage>
        <taxon>Eukaryota</taxon>
        <taxon>Metazoa</taxon>
        <taxon>Spiralia</taxon>
        <taxon>Lophotrochozoa</taxon>
        <taxon>Mollusca</taxon>
        <taxon>Bivalvia</taxon>
        <taxon>Autobranchia</taxon>
        <taxon>Heteroconchia</taxon>
        <taxon>Palaeoheterodonta</taxon>
        <taxon>Unionida</taxon>
        <taxon>Unionoidea</taxon>
        <taxon>Unionidae</taxon>
        <taxon>Ambleminae</taxon>
        <taxon>Lampsilini</taxon>
        <taxon>Potamilus</taxon>
    </lineage>
</organism>
<gene>
    <name evidence="4" type="ORF">CHS0354_002008</name>
</gene>
<evidence type="ECO:0000313" key="4">
    <source>
        <dbReference type="EMBL" id="KAK3604200.1"/>
    </source>
</evidence>
<protein>
    <recommendedName>
        <fullName evidence="6">DNA2/NAM7 helicase-like C-terminal domain-containing protein</fullName>
    </recommendedName>
</protein>
<feature type="domain" description="DNA2/NAM7 helicase helicase" evidence="2">
    <location>
        <begin position="306"/>
        <end position="409"/>
    </location>
</feature>
<dbReference type="Pfam" id="PF13086">
    <property type="entry name" value="AAA_11"/>
    <property type="match status" value="1"/>
</dbReference>
<reference evidence="4" key="3">
    <citation type="submission" date="2023-05" db="EMBL/GenBank/DDBJ databases">
        <authorList>
            <person name="Smith C.H."/>
        </authorList>
    </citation>
    <scope>NUCLEOTIDE SEQUENCE</scope>
    <source>
        <strain evidence="4">CHS0354</strain>
        <tissue evidence="4">Mantle</tissue>
    </source>
</reference>
<evidence type="ECO:0000313" key="5">
    <source>
        <dbReference type="Proteomes" id="UP001195483"/>
    </source>
</evidence>
<feature type="domain" description="DNA2/NAM7 helicase-like C-terminal" evidence="3">
    <location>
        <begin position="595"/>
        <end position="752"/>
    </location>
</feature>
<dbReference type="CDD" id="cd18808">
    <property type="entry name" value="SF1_C_Upf1"/>
    <property type="match status" value="1"/>
</dbReference>
<dbReference type="PANTHER" id="PTHR10887">
    <property type="entry name" value="DNA2/NAM7 HELICASE FAMILY"/>
    <property type="match status" value="1"/>
</dbReference>
<dbReference type="SUPFAM" id="SSF52540">
    <property type="entry name" value="P-loop containing nucleoside triphosphate hydrolases"/>
    <property type="match status" value="1"/>
</dbReference>
<comment type="caution">
    <text evidence="4">The sequence shown here is derived from an EMBL/GenBank/DDBJ whole genome shotgun (WGS) entry which is preliminary data.</text>
</comment>
<dbReference type="EMBL" id="JAEAOA010000186">
    <property type="protein sequence ID" value="KAK3604200.1"/>
    <property type="molecule type" value="Genomic_DNA"/>
</dbReference>
<evidence type="ECO:0000259" key="3">
    <source>
        <dbReference type="Pfam" id="PF13087"/>
    </source>
</evidence>
<dbReference type="InterPro" id="IPR047187">
    <property type="entry name" value="SF1_C_Upf1"/>
</dbReference>
<dbReference type="Gene3D" id="3.40.50.300">
    <property type="entry name" value="P-loop containing nucleotide triphosphate hydrolases"/>
    <property type="match status" value="2"/>
</dbReference>
<dbReference type="InterPro" id="IPR041679">
    <property type="entry name" value="DNA2/NAM7-like_C"/>
</dbReference>
<accession>A0AAE0W8K0</accession>
<dbReference type="GO" id="GO:0004386">
    <property type="term" value="F:helicase activity"/>
    <property type="evidence" value="ECO:0007669"/>
    <property type="project" value="InterPro"/>
</dbReference>
<dbReference type="InterPro" id="IPR045055">
    <property type="entry name" value="DNA2/NAM7-like"/>
</dbReference>
<evidence type="ECO:0000256" key="1">
    <source>
        <dbReference type="SAM" id="MobiDB-lite"/>
    </source>
</evidence>
<dbReference type="Proteomes" id="UP001195483">
    <property type="component" value="Unassembled WGS sequence"/>
</dbReference>
<reference evidence="4" key="1">
    <citation type="journal article" date="2021" name="Genome Biol. Evol.">
        <title>A High-Quality Reference Genome for a Parasitic Bivalve with Doubly Uniparental Inheritance (Bivalvia: Unionida).</title>
        <authorList>
            <person name="Smith C.H."/>
        </authorList>
    </citation>
    <scope>NUCLEOTIDE SEQUENCE</scope>
    <source>
        <strain evidence="4">CHS0354</strain>
    </source>
</reference>
<keyword evidence="5" id="KW-1185">Reference proteome</keyword>
<dbReference type="Pfam" id="PF13087">
    <property type="entry name" value="AAA_12"/>
    <property type="match status" value="1"/>
</dbReference>
<evidence type="ECO:0008006" key="6">
    <source>
        <dbReference type="Google" id="ProtNLM"/>
    </source>
</evidence>
<name>A0AAE0W8K0_9BIVA</name>
<dbReference type="InterPro" id="IPR027417">
    <property type="entry name" value="P-loop_NTPase"/>
</dbReference>
<dbReference type="AlphaFoldDB" id="A0AAE0W8K0"/>